<evidence type="ECO:0000313" key="3">
    <source>
        <dbReference type="Proteomes" id="UP001202717"/>
    </source>
</evidence>
<organism evidence="2 3">
    <name type="scientific">Psychroserpens ponticola</name>
    <dbReference type="NCBI Taxonomy" id="2932268"/>
    <lineage>
        <taxon>Bacteria</taxon>
        <taxon>Pseudomonadati</taxon>
        <taxon>Bacteroidota</taxon>
        <taxon>Flavobacteriia</taxon>
        <taxon>Flavobacteriales</taxon>
        <taxon>Flavobacteriaceae</taxon>
        <taxon>Psychroserpens</taxon>
    </lineage>
</organism>
<evidence type="ECO:0000256" key="1">
    <source>
        <dbReference type="SAM" id="Phobius"/>
    </source>
</evidence>
<feature type="transmembrane region" description="Helical" evidence="1">
    <location>
        <begin position="45"/>
        <end position="66"/>
    </location>
</feature>
<keyword evidence="1" id="KW-0472">Membrane</keyword>
<accession>A0ABY7RVS1</accession>
<keyword evidence="3" id="KW-1185">Reference proteome</keyword>
<gene>
    <name evidence="2" type="ORF">MUN68_012360</name>
</gene>
<evidence type="ECO:0000313" key="2">
    <source>
        <dbReference type="EMBL" id="WCO00857.1"/>
    </source>
</evidence>
<keyword evidence="1" id="KW-0812">Transmembrane</keyword>
<dbReference type="EMBL" id="CP116221">
    <property type="protein sequence ID" value="WCO00857.1"/>
    <property type="molecule type" value="Genomic_DNA"/>
</dbReference>
<feature type="transmembrane region" description="Helical" evidence="1">
    <location>
        <begin position="78"/>
        <end position="103"/>
    </location>
</feature>
<dbReference type="Proteomes" id="UP001202717">
    <property type="component" value="Chromosome"/>
</dbReference>
<name>A0ABY7RVS1_9FLAO</name>
<dbReference type="RefSeq" id="WP_249995850.1">
    <property type="nucleotide sequence ID" value="NZ_CP116221.1"/>
</dbReference>
<dbReference type="InterPro" id="IPR021257">
    <property type="entry name" value="DUF2809"/>
</dbReference>
<protein>
    <submittedName>
        <fullName evidence="2">DUF2809 domain-containing protein</fullName>
    </submittedName>
</protein>
<dbReference type="Pfam" id="PF10990">
    <property type="entry name" value="DUF2809"/>
    <property type="match status" value="1"/>
</dbReference>
<keyword evidence="1" id="KW-1133">Transmembrane helix</keyword>
<reference evidence="2 3" key="1">
    <citation type="submission" date="2023-01" db="EMBL/GenBank/DDBJ databases">
        <title>Psychroserpens ponticola sp. nov., isolated from seawater.</title>
        <authorList>
            <person name="Kristyanto S."/>
            <person name="Jung J."/>
            <person name="Kim J.M."/>
            <person name="Jeon C.O."/>
        </authorList>
    </citation>
    <scope>NUCLEOTIDE SEQUENCE [LARGE SCALE GENOMIC DNA]</scope>
    <source>
        <strain evidence="2 3">MSW6</strain>
    </source>
</reference>
<feature type="transmembrane region" description="Helical" evidence="1">
    <location>
        <begin position="21"/>
        <end position="39"/>
    </location>
</feature>
<proteinExistence type="predicted"/>
<sequence>MLLAIEICIATFLTEGFIRHTFGDFLAVILLYCGIRTFIKVNPFYLAIGVLFFAFVIEFGQLYNLLDYLHLRQHKLATIILGSTFHFTDLIAYTLGTISILIIDLKTTLWNS</sequence>